<keyword evidence="4 5" id="KW-0472">Membrane</keyword>
<dbReference type="Pfam" id="PF07264">
    <property type="entry name" value="EI24"/>
    <property type="match status" value="1"/>
</dbReference>
<dbReference type="EMBL" id="VLLB01000004">
    <property type="protein sequence ID" value="TWI65518.1"/>
    <property type="molecule type" value="Genomic_DNA"/>
</dbReference>
<dbReference type="Proteomes" id="UP000318431">
    <property type="component" value="Unassembled WGS sequence"/>
</dbReference>
<evidence type="ECO:0000256" key="3">
    <source>
        <dbReference type="ARBA" id="ARBA00022989"/>
    </source>
</evidence>
<proteinExistence type="predicted"/>
<evidence type="ECO:0000256" key="4">
    <source>
        <dbReference type="ARBA" id="ARBA00023136"/>
    </source>
</evidence>
<name>A0A562R8W5_9BURK</name>
<gene>
    <name evidence="6" type="ORF">IP91_02928</name>
</gene>
<feature type="transmembrane region" description="Helical" evidence="5">
    <location>
        <begin position="82"/>
        <end position="110"/>
    </location>
</feature>
<dbReference type="OrthoDB" id="8565703at2"/>
<feature type="transmembrane region" description="Helical" evidence="5">
    <location>
        <begin position="237"/>
        <end position="256"/>
    </location>
</feature>
<evidence type="ECO:0000256" key="5">
    <source>
        <dbReference type="SAM" id="Phobius"/>
    </source>
</evidence>
<protein>
    <submittedName>
        <fullName evidence="6">Etoposide-induced protein 2.4 (EI24)</fullName>
    </submittedName>
</protein>
<accession>A0A562R8W5</accession>
<feature type="transmembrane region" description="Helical" evidence="5">
    <location>
        <begin position="131"/>
        <end position="154"/>
    </location>
</feature>
<evidence type="ECO:0000313" key="7">
    <source>
        <dbReference type="Proteomes" id="UP000318431"/>
    </source>
</evidence>
<dbReference type="InterPro" id="IPR059112">
    <property type="entry name" value="CysZ/EI24"/>
</dbReference>
<reference evidence="6 7" key="1">
    <citation type="journal article" date="2015" name="Stand. Genomic Sci.">
        <title>Genomic Encyclopedia of Bacterial and Archaeal Type Strains, Phase III: the genomes of soil and plant-associated and newly described type strains.</title>
        <authorList>
            <person name="Whitman W.B."/>
            <person name="Woyke T."/>
            <person name="Klenk H.P."/>
            <person name="Zhou Y."/>
            <person name="Lilburn T.G."/>
            <person name="Beck B.J."/>
            <person name="De Vos P."/>
            <person name="Vandamme P."/>
            <person name="Eisen J.A."/>
            <person name="Garrity G."/>
            <person name="Hugenholtz P."/>
            <person name="Kyrpides N.C."/>
        </authorList>
    </citation>
    <scope>NUCLEOTIDE SEQUENCE [LARGE SCALE GENOMIC DNA]</scope>
    <source>
        <strain evidence="6 7">CGMCC 1.10822</strain>
    </source>
</reference>
<keyword evidence="7" id="KW-1185">Reference proteome</keyword>
<feature type="transmembrane region" description="Helical" evidence="5">
    <location>
        <begin position="20"/>
        <end position="43"/>
    </location>
</feature>
<keyword evidence="3 5" id="KW-1133">Transmembrane helix</keyword>
<keyword evidence="2 5" id="KW-0812">Transmembrane</keyword>
<comment type="caution">
    <text evidence="6">The sequence shown here is derived from an EMBL/GenBank/DDBJ whole genome shotgun (WGS) entry which is preliminary data.</text>
</comment>
<feature type="transmembrane region" description="Helical" evidence="5">
    <location>
        <begin position="200"/>
        <end position="231"/>
    </location>
</feature>
<evidence type="ECO:0000256" key="1">
    <source>
        <dbReference type="ARBA" id="ARBA00004141"/>
    </source>
</evidence>
<comment type="subcellular location">
    <subcellularLocation>
        <location evidence="1">Membrane</location>
        <topology evidence="1">Multi-pass membrane protein</topology>
    </subcellularLocation>
</comment>
<feature type="transmembrane region" description="Helical" evidence="5">
    <location>
        <begin position="160"/>
        <end position="180"/>
    </location>
</feature>
<dbReference type="AlphaFoldDB" id="A0A562R8W5"/>
<dbReference type="RefSeq" id="WP_145649790.1">
    <property type="nucleotide sequence ID" value="NZ_VLLB01000004.1"/>
</dbReference>
<organism evidence="6 7">
    <name type="scientific">Pseudoduganella lurida</name>
    <dbReference type="NCBI Taxonomy" id="1036180"/>
    <lineage>
        <taxon>Bacteria</taxon>
        <taxon>Pseudomonadati</taxon>
        <taxon>Pseudomonadota</taxon>
        <taxon>Betaproteobacteria</taxon>
        <taxon>Burkholderiales</taxon>
        <taxon>Oxalobacteraceae</taxon>
        <taxon>Telluria group</taxon>
        <taxon>Pseudoduganella</taxon>
    </lineage>
</organism>
<sequence>MRGVMNAYGRAMLSQLHGKILLLSAIPFVLSLVVWGLVLWFAAQPLLDWLQGWFFELELFNYTTPWLEKIGLTVLKSVLPPLLAMLLLLPLMILTSLIFINLAAMPVIVNHVGSRHYPHLVKKQGGSMFKGLVKALSLFLLFIVIWFCMLPLYIVPPLAIVASALLWGWLTSRVMSYDALSDHASAEEIALLQHEKRWQLLAIGVMSGAAGSLPSIVWIGGAVLAVALFPFLVAASVWLYVLIFIFTGLWFEYYCLEALSQLRARTEAAAVNPITTVESTQP</sequence>
<evidence type="ECO:0000313" key="6">
    <source>
        <dbReference type="EMBL" id="TWI65518.1"/>
    </source>
</evidence>
<evidence type="ECO:0000256" key="2">
    <source>
        <dbReference type="ARBA" id="ARBA00022692"/>
    </source>
</evidence>